<dbReference type="AlphaFoldDB" id="A0A1S3YCX3"/>
<organism evidence="1">
    <name type="scientific">Nicotiana tabacum</name>
    <name type="common">Common tobacco</name>
    <dbReference type="NCBI Taxonomy" id="4097"/>
    <lineage>
        <taxon>Eukaryota</taxon>
        <taxon>Viridiplantae</taxon>
        <taxon>Streptophyta</taxon>
        <taxon>Embryophyta</taxon>
        <taxon>Tracheophyta</taxon>
        <taxon>Spermatophyta</taxon>
        <taxon>Magnoliopsida</taxon>
        <taxon>eudicotyledons</taxon>
        <taxon>Gunneridae</taxon>
        <taxon>Pentapetalae</taxon>
        <taxon>asterids</taxon>
        <taxon>lamiids</taxon>
        <taxon>Solanales</taxon>
        <taxon>Solanaceae</taxon>
        <taxon>Nicotianoideae</taxon>
        <taxon>Nicotianeae</taxon>
        <taxon>Nicotiana</taxon>
    </lineage>
</organism>
<name>A0A1S3YCX3_TOBAC</name>
<accession>A0A1S3YCX3</accession>
<dbReference type="RefSeq" id="XP_016449979.1">
    <property type="nucleotide sequence ID" value="XM_016594493.1"/>
</dbReference>
<proteinExistence type="predicted"/>
<evidence type="ECO:0000313" key="1">
    <source>
        <dbReference type="RefSeq" id="XP_016449979.1"/>
    </source>
</evidence>
<sequence>MDISGEQHLDIRHDIIKKRIDVHGNVIETRKEGIGAPKIDRPLQKHGGGLEHNETYYGSCYGAEGSDDEAYRKKGWALSNLDIFDQLILEVGVEIGSFKTSLETSLRSKASYVTNKAIKKGRDPTPSEIHLHIHTHGNDENHLMLQEKIRKEEYMVLDLKKNTTMGRIFMTLLDLMQHPQQHL</sequence>
<dbReference type="KEGG" id="nta:107774839"/>
<reference evidence="1" key="1">
    <citation type="submission" date="2025-08" db="UniProtKB">
        <authorList>
            <consortium name="RefSeq"/>
        </authorList>
    </citation>
    <scope>IDENTIFICATION</scope>
</reference>
<gene>
    <name evidence="1" type="primary">LOC107774839</name>
</gene>
<dbReference type="STRING" id="4097.A0A1S3YCX3"/>
<dbReference type="OrthoDB" id="695710at2759"/>
<dbReference type="GO" id="GO:0030134">
    <property type="term" value="C:COPII-coated ER to Golgi transport vesicle"/>
    <property type="evidence" value="ECO:0000318"/>
    <property type="project" value="GO_Central"/>
</dbReference>
<protein>
    <submittedName>
        <fullName evidence="1">Uncharacterized protein</fullName>
    </submittedName>
</protein>
<dbReference type="GO" id="GO:0005783">
    <property type="term" value="C:endoplasmic reticulum"/>
    <property type="evidence" value="ECO:0000318"/>
    <property type="project" value="GO_Central"/>
</dbReference>
<dbReference type="PaxDb" id="4097-A0A1S3YCX3"/>